<gene>
    <name evidence="9" type="ORF">PECAL_3P17220</name>
</gene>
<feature type="transmembrane region" description="Helical" evidence="7">
    <location>
        <begin position="127"/>
        <end position="153"/>
    </location>
</feature>
<dbReference type="Pfam" id="PF01545">
    <property type="entry name" value="Cation_efflux"/>
    <property type="match status" value="1"/>
</dbReference>
<comment type="subcellular location">
    <subcellularLocation>
        <location evidence="1">Membrane</location>
        <topology evidence="1">Multi-pass membrane protein</topology>
    </subcellularLocation>
</comment>
<protein>
    <recommendedName>
        <fullName evidence="8">Cation efflux protein transmembrane domain-containing protein</fullName>
    </recommendedName>
</protein>
<dbReference type="InterPro" id="IPR058533">
    <property type="entry name" value="Cation_efflux_TM"/>
</dbReference>
<dbReference type="GO" id="GO:0016020">
    <property type="term" value="C:membrane"/>
    <property type="evidence" value="ECO:0007669"/>
    <property type="project" value="UniProtKB-SubCell"/>
</dbReference>
<keyword evidence="4" id="KW-0862">Zinc</keyword>
<keyword evidence="3 7" id="KW-0812">Transmembrane</keyword>
<dbReference type="GO" id="GO:0006882">
    <property type="term" value="P:intracellular zinc ion homeostasis"/>
    <property type="evidence" value="ECO:0007669"/>
    <property type="project" value="TreeGrafter"/>
</dbReference>
<dbReference type="Gene3D" id="1.20.1510.10">
    <property type="entry name" value="Cation efflux protein transmembrane domain"/>
    <property type="match status" value="1"/>
</dbReference>
<evidence type="ECO:0000256" key="7">
    <source>
        <dbReference type="SAM" id="Phobius"/>
    </source>
</evidence>
<evidence type="ECO:0000256" key="3">
    <source>
        <dbReference type="ARBA" id="ARBA00022692"/>
    </source>
</evidence>
<organism evidence="9 10">
    <name type="scientific">Pelagomonas calceolata</name>
    <dbReference type="NCBI Taxonomy" id="35677"/>
    <lineage>
        <taxon>Eukaryota</taxon>
        <taxon>Sar</taxon>
        <taxon>Stramenopiles</taxon>
        <taxon>Ochrophyta</taxon>
        <taxon>Pelagophyceae</taxon>
        <taxon>Pelagomonadales</taxon>
        <taxon>Pelagomonadaceae</taxon>
        <taxon>Pelagomonas</taxon>
    </lineage>
</organism>
<comment type="similarity">
    <text evidence="2">Belongs to the cation diffusion facilitator (CDF) transporter (TC 2.A.4) family. SLC30A subfamily.</text>
</comment>
<dbReference type="InterPro" id="IPR002524">
    <property type="entry name" value="Cation_efflux"/>
</dbReference>
<reference evidence="9" key="1">
    <citation type="submission" date="2021-11" db="EMBL/GenBank/DDBJ databases">
        <authorList>
            <consortium name="Genoscope - CEA"/>
            <person name="William W."/>
        </authorList>
    </citation>
    <scope>NUCLEOTIDE SEQUENCE</scope>
</reference>
<dbReference type="SUPFAM" id="SSF161111">
    <property type="entry name" value="Cation efflux protein transmembrane domain-like"/>
    <property type="match status" value="1"/>
</dbReference>
<dbReference type="EMBL" id="CAKKNE010000003">
    <property type="protein sequence ID" value="CAH0371770.1"/>
    <property type="molecule type" value="Genomic_DNA"/>
</dbReference>
<evidence type="ECO:0000256" key="2">
    <source>
        <dbReference type="ARBA" id="ARBA00008873"/>
    </source>
</evidence>
<dbReference type="PANTHER" id="PTHR45820">
    <property type="entry name" value="FI23527P1"/>
    <property type="match status" value="1"/>
</dbReference>
<proteinExistence type="inferred from homology"/>
<dbReference type="GO" id="GO:0005385">
    <property type="term" value="F:zinc ion transmembrane transporter activity"/>
    <property type="evidence" value="ECO:0007669"/>
    <property type="project" value="TreeGrafter"/>
</dbReference>
<evidence type="ECO:0000313" key="9">
    <source>
        <dbReference type="EMBL" id="CAH0371770.1"/>
    </source>
</evidence>
<dbReference type="AlphaFoldDB" id="A0A8J2WZ18"/>
<dbReference type="NCBIfam" id="TIGR01297">
    <property type="entry name" value="CDF"/>
    <property type="match status" value="1"/>
</dbReference>
<dbReference type="GO" id="GO:0010312">
    <property type="term" value="P:detoxification of zinc ion"/>
    <property type="evidence" value="ECO:0007669"/>
    <property type="project" value="TreeGrafter"/>
</dbReference>
<dbReference type="Proteomes" id="UP000789595">
    <property type="component" value="Unassembled WGS sequence"/>
</dbReference>
<feature type="domain" description="Cation efflux protein transmembrane" evidence="8">
    <location>
        <begin position="29"/>
        <end position="327"/>
    </location>
</feature>
<evidence type="ECO:0000256" key="6">
    <source>
        <dbReference type="ARBA" id="ARBA00023136"/>
    </source>
</evidence>
<name>A0A8J2WZ18_9STRA</name>
<evidence type="ECO:0000259" key="8">
    <source>
        <dbReference type="Pfam" id="PF01545"/>
    </source>
</evidence>
<evidence type="ECO:0000256" key="4">
    <source>
        <dbReference type="ARBA" id="ARBA00022833"/>
    </source>
</evidence>
<comment type="caution">
    <text evidence="9">The sequence shown here is derived from an EMBL/GenBank/DDBJ whole genome shotgun (WGS) entry which is preliminary data.</text>
</comment>
<sequence>MDGSTPNDVEAPGPARAAAPARFSLGWVVALNLGLAGAQILVGTSILSLALVSDGFHNLSDAAAAVVAQLAEAFDRRDFDARTLPFGYARASTVGALVNVAALEAVCLSIALTALCRLLEPAAIERLGALFWVSLAGVVVNVASAVLSCWGVVEHHHVGCACHDVAVASPLLGDDMGDDEEAPRVEARRFVLCAGGCCVAGGASPLAPPALFSPTTGEPVLACAPCKPCAPAKAAPPPPAPDVVQPTWWWRRLDVGRLALVTHHAGDAAMCLVVLGEAVLLRHGHAFLSDGAVAWLRLYLDPLLSLALSCAIAAAAFPVGKRAAWTLLEGAPADGDGLEAAVAKALAGRARVASCALIHLRDAPGLERAALVKLEVDDGAYGASRAAVAARARRVLARYAVSDENAFVEIADALDEGGGHRRVVG</sequence>
<keyword evidence="6 7" id="KW-0472">Membrane</keyword>
<dbReference type="PANTHER" id="PTHR45820:SF4">
    <property type="entry name" value="ZINC TRANSPORTER 63C, ISOFORM F"/>
    <property type="match status" value="1"/>
</dbReference>
<feature type="transmembrane region" description="Helical" evidence="7">
    <location>
        <begin position="25"/>
        <end position="51"/>
    </location>
</feature>
<accession>A0A8J2WZ18</accession>
<dbReference type="OrthoDB" id="9944568at2759"/>
<keyword evidence="5 7" id="KW-1133">Transmembrane helix</keyword>
<evidence type="ECO:0000313" key="10">
    <source>
        <dbReference type="Proteomes" id="UP000789595"/>
    </source>
</evidence>
<feature type="transmembrane region" description="Helical" evidence="7">
    <location>
        <begin position="94"/>
        <end position="115"/>
    </location>
</feature>
<dbReference type="InterPro" id="IPR027469">
    <property type="entry name" value="Cation_efflux_TMD_sf"/>
</dbReference>
<evidence type="ECO:0000256" key="5">
    <source>
        <dbReference type="ARBA" id="ARBA00022989"/>
    </source>
</evidence>
<evidence type="ECO:0000256" key="1">
    <source>
        <dbReference type="ARBA" id="ARBA00004141"/>
    </source>
</evidence>
<keyword evidence="10" id="KW-1185">Reference proteome</keyword>